<keyword evidence="3" id="KW-0285">Flavoprotein</keyword>
<evidence type="ECO:0000313" key="8">
    <source>
        <dbReference type="Proteomes" id="UP000824988"/>
    </source>
</evidence>
<dbReference type="InterPro" id="IPR010089">
    <property type="entry name" value="Flavoprotein_WrbA-like"/>
</dbReference>
<evidence type="ECO:0000256" key="3">
    <source>
        <dbReference type="ARBA" id="ARBA00022630"/>
    </source>
</evidence>
<protein>
    <submittedName>
        <fullName evidence="7">NAD(P)H quinone oxidoreductase</fullName>
    </submittedName>
</protein>
<dbReference type="InterPro" id="IPR008254">
    <property type="entry name" value="Flavodoxin/NO_synth"/>
</dbReference>
<dbReference type="RefSeq" id="WP_221047292.1">
    <property type="nucleotide sequence ID" value="NZ_AP019782.1"/>
</dbReference>
<comment type="cofactor">
    <cofactor evidence="1">
        <name>FMN</name>
        <dbReference type="ChEBI" id="CHEBI:58210"/>
    </cofactor>
</comment>
<dbReference type="PANTHER" id="PTHR30546:SF23">
    <property type="entry name" value="FLAVOPROTEIN-LIKE PROTEIN YCP4-RELATED"/>
    <property type="match status" value="1"/>
</dbReference>
<dbReference type="EMBL" id="AP019782">
    <property type="protein sequence ID" value="BBL71977.1"/>
    <property type="molecule type" value="Genomic_DNA"/>
</dbReference>
<dbReference type="Proteomes" id="UP000824988">
    <property type="component" value="Chromosome"/>
</dbReference>
<accession>A0A8D4VQR1</accession>
<dbReference type="PROSITE" id="PS50902">
    <property type="entry name" value="FLAVODOXIN_LIKE"/>
    <property type="match status" value="1"/>
</dbReference>
<name>A0A8D4VQR1_9GAMM</name>
<keyword evidence="4" id="KW-0288">FMN</keyword>
<evidence type="ECO:0000256" key="4">
    <source>
        <dbReference type="ARBA" id="ARBA00022643"/>
    </source>
</evidence>
<feature type="domain" description="Flavodoxin-like" evidence="6">
    <location>
        <begin position="4"/>
        <end position="188"/>
    </location>
</feature>
<dbReference type="AlphaFoldDB" id="A0A8D4VQR1"/>
<dbReference type="FunFam" id="3.40.50.360:FF:000001">
    <property type="entry name" value="NAD(P)H dehydrogenase (Quinone) FQR1-like"/>
    <property type="match status" value="1"/>
</dbReference>
<evidence type="ECO:0000256" key="1">
    <source>
        <dbReference type="ARBA" id="ARBA00001917"/>
    </source>
</evidence>
<dbReference type="NCBIfam" id="NF002999">
    <property type="entry name" value="PRK03767.1"/>
    <property type="match status" value="1"/>
</dbReference>
<reference evidence="7" key="1">
    <citation type="submission" date="2019-06" db="EMBL/GenBank/DDBJ databases">
        <title>Complete genome sequence of Methylogaea oryzae strain JCM16910.</title>
        <authorList>
            <person name="Asakawa S."/>
        </authorList>
    </citation>
    <scope>NUCLEOTIDE SEQUENCE</scope>
    <source>
        <strain evidence="7">E10</strain>
    </source>
</reference>
<dbReference type="InterPro" id="IPR005025">
    <property type="entry name" value="FMN_Rdtase-like_dom"/>
</dbReference>
<dbReference type="GO" id="GO:0016020">
    <property type="term" value="C:membrane"/>
    <property type="evidence" value="ECO:0007669"/>
    <property type="project" value="TreeGrafter"/>
</dbReference>
<evidence type="ECO:0000256" key="5">
    <source>
        <dbReference type="SAM" id="MobiDB-lite"/>
    </source>
</evidence>
<dbReference type="GO" id="GO:0003955">
    <property type="term" value="F:NAD(P)H dehydrogenase (quinone) activity"/>
    <property type="evidence" value="ECO:0007669"/>
    <property type="project" value="InterPro"/>
</dbReference>
<dbReference type="PANTHER" id="PTHR30546">
    <property type="entry name" value="FLAVODOXIN-RELATED PROTEIN WRBA-RELATED"/>
    <property type="match status" value="1"/>
</dbReference>
<keyword evidence="8" id="KW-1185">Reference proteome</keyword>
<evidence type="ECO:0000313" key="7">
    <source>
        <dbReference type="EMBL" id="BBL71977.1"/>
    </source>
</evidence>
<dbReference type="InterPro" id="IPR001226">
    <property type="entry name" value="Flavodoxin_CS"/>
</dbReference>
<organism evidence="7 8">
    <name type="scientific">Methylogaea oryzae</name>
    <dbReference type="NCBI Taxonomy" id="1295382"/>
    <lineage>
        <taxon>Bacteria</taxon>
        <taxon>Pseudomonadati</taxon>
        <taxon>Pseudomonadota</taxon>
        <taxon>Gammaproteobacteria</taxon>
        <taxon>Methylococcales</taxon>
        <taxon>Methylococcaceae</taxon>
        <taxon>Methylogaea</taxon>
    </lineage>
</organism>
<dbReference type="KEGG" id="moz:MoryE10_25830"/>
<dbReference type="GO" id="GO:0010181">
    <property type="term" value="F:FMN binding"/>
    <property type="evidence" value="ECO:0007669"/>
    <property type="project" value="InterPro"/>
</dbReference>
<dbReference type="PROSITE" id="PS00201">
    <property type="entry name" value="FLAVODOXIN"/>
    <property type="match status" value="1"/>
</dbReference>
<feature type="region of interest" description="Disordered" evidence="5">
    <location>
        <begin position="150"/>
        <end position="171"/>
    </location>
</feature>
<dbReference type="NCBIfam" id="TIGR01755">
    <property type="entry name" value="flav_wrbA"/>
    <property type="match status" value="1"/>
</dbReference>
<proteinExistence type="inferred from homology"/>
<gene>
    <name evidence="7" type="ORF">MoryE10_25830</name>
</gene>
<dbReference type="GO" id="GO:0009055">
    <property type="term" value="F:electron transfer activity"/>
    <property type="evidence" value="ECO:0007669"/>
    <property type="project" value="InterPro"/>
</dbReference>
<comment type="similarity">
    <text evidence="2">Belongs to the WrbA family.</text>
</comment>
<evidence type="ECO:0000256" key="2">
    <source>
        <dbReference type="ARBA" id="ARBA00006961"/>
    </source>
</evidence>
<dbReference type="Pfam" id="PF03358">
    <property type="entry name" value="FMN_red"/>
    <property type="match status" value="1"/>
</dbReference>
<sequence>MTDILIVYYSRYGGTSELANMIARGVEEVPGCQAKLRTVPPVSSVCEATAPAVPDEGAPYCTLDDMKNCDGLALGSPTHFGNMAAPMKYFIDNASSLWFSGALAGKPAGVFTSTGSMHGGQESTLLSMMVPLLHLGMVIVGLPSQEQALQKTTTGGTPYGPSRLAVSGSDQLSDEEKQLCKAFGKRLALMAQALKQARPQAAG</sequence>
<evidence type="ECO:0000259" key="6">
    <source>
        <dbReference type="PROSITE" id="PS50902"/>
    </source>
</evidence>